<keyword evidence="3 4" id="KW-0788">Thiol protease</keyword>
<feature type="signal peptide" evidence="6">
    <location>
        <begin position="1"/>
        <end position="19"/>
    </location>
</feature>
<dbReference type="PROSITE" id="PS00139">
    <property type="entry name" value="THIOL_PROTEASE_CYS"/>
    <property type="match status" value="1"/>
</dbReference>
<dbReference type="GO" id="GO:0006508">
    <property type="term" value="P:proteolysis"/>
    <property type="evidence" value="ECO:0007669"/>
    <property type="project" value="UniProtKB-KW"/>
</dbReference>
<evidence type="ECO:0000256" key="1">
    <source>
        <dbReference type="ARBA" id="ARBA00022670"/>
    </source>
</evidence>
<dbReference type="PANTHER" id="PTHR10363">
    <property type="entry name" value="BLEOMYCIN HYDROLASE"/>
    <property type="match status" value="1"/>
</dbReference>
<evidence type="ECO:0000256" key="5">
    <source>
        <dbReference type="PIRSR" id="PIRSR005700-1"/>
    </source>
</evidence>
<dbReference type="InterPro" id="IPR000169">
    <property type="entry name" value="Pept_cys_AS"/>
</dbReference>
<dbReference type="InterPro" id="IPR000668">
    <property type="entry name" value="Peptidase_C1A_C"/>
</dbReference>
<name>A0A4P7VZV6_9BACT</name>
<sequence>MNKYLFGAMALCLALGAQAKDKKTSENDSTGGFKFTDVTVVKTTPVKDQNKSGTCWSFSGISFLEDEILRKTGKEVDLSEMYVVRHCYNDKADKFIRMNGTINFAQGGSTLDVPYVMVNYGLVPEEAYRGLEYGEEKHDHTELSDAFTSFVNSINKAKKKSPAWKKAFSGMLDAYFGELPESFEYEGKTYTPQSFAQSLGINAADYVPVTSFTHHPFYESFAIEVADNWLWEKYHNVPLEEMKAIVDNALDNGYSIAWAADVSEPGFNWKKGYALIPKKKTANDLSGTELSRWVKLSDKDREAEANKITGPTQEITVTQELRQQMFDNQETTDDHGMVIVGKAVDQKGNKYYKVKNSWDTNQIYDGFFYVSEPYFLAKTLDILVNREAIPEDIAKKMKL</sequence>
<evidence type="ECO:0000259" key="7">
    <source>
        <dbReference type="SMART" id="SM00645"/>
    </source>
</evidence>
<gene>
    <name evidence="8" type="ORF">E7747_01605</name>
</gene>
<organism evidence="8 9">
    <name type="scientific">Duncaniella dubosii</name>
    <dbReference type="NCBI Taxonomy" id="2518971"/>
    <lineage>
        <taxon>Bacteria</taxon>
        <taxon>Pseudomonadati</taxon>
        <taxon>Bacteroidota</taxon>
        <taxon>Bacteroidia</taxon>
        <taxon>Bacteroidales</taxon>
        <taxon>Muribaculaceae</taxon>
        <taxon>Duncaniella</taxon>
    </lineage>
</organism>
<proteinExistence type="inferred from homology"/>
<protein>
    <recommendedName>
        <fullName evidence="4">Aminopeptidase</fullName>
    </recommendedName>
</protein>
<feature type="chain" id="PRO_5020556369" description="Aminopeptidase" evidence="6">
    <location>
        <begin position="20"/>
        <end position="399"/>
    </location>
</feature>
<dbReference type="KEGG" id="ddb:E7747_01605"/>
<evidence type="ECO:0000256" key="2">
    <source>
        <dbReference type="ARBA" id="ARBA00022801"/>
    </source>
</evidence>
<keyword evidence="2 4" id="KW-0378">Hydrolase</keyword>
<dbReference type="SUPFAM" id="SSF54001">
    <property type="entry name" value="Cysteine proteinases"/>
    <property type="match status" value="1"/>
</dbReference>
<dbReference type="Pfam" id="PF03051">
    <property type="entry name" value="Peptidase_C1_2"/>
    <property type="match status" value="1"/>
</dbReference>
<evidence type="ECO:0000256" key="3">
    <source>
        <dbReference type="ARBA" id="ARBA00022807"/>
    </source>
</evidence>
<dbReference type="GO" id="GO:0070005">
    <property type="term" value="F:cysteine-type aminopeptidase activity"/>
    <property type="evidence" value="ECO:0007669"/>
    <property type="project" value="InterPro"/>
</dbReference>
<dbReference type="SMART" id="SM00645">
    <property type="entry name" value="Pept_C1"/>
    <property type="match status" value="1"/>
</dbReference>
<dbReference type="InterPro" id="IPR038765">
    <property type="entry name" value="Papain-like_cys_pep_sf"/>
</dbReference>
<dbReference type="PIRSF" id="PIRSF005700">
    <property type="entry name" value="PepC"/>
    <property type="match status" value="1"/>
</dbReference>
<dbReference type="EMBL" id="CP039396">
    <property type="protein sequence ID" value="QCD41114.1"/>
    <property type="molecule type" value="Genomic_DNA"/>
</dbReference>
<keyword evidence="9" id="KW-1185">Reference proteome</keyword>
<dbReference type="GO" id="GO:0043418">
    <property type="term" value="P:homocysteine catabolic process"/>
    <property type="evidence" value="ECO:0007669"/>
    <property type="project" value="TreeGrafter"/>
</dbReference>
<accession>A0A4P7VZV6</accession>
<keyword evidence="1 4" id="KW-0645">Protease</keyword>
<keyword evidence="4 8" id="KW-0031">Aminopeptidase</keyword>
<evidence type="ECO:0000313" key="9">
    <source>
        <dbReference type="Proteomes" id="UP000297149"/>
    </source>
</evidence>
<comment type="similarity">
    <text evidence="4">Belongs to the peptidase C1 family.</text>
</comment>
<feature type="active site" evidence="5">
    <location>
        <position position="356"/>
    </location>
</feature>
<dbReference type="GO" id="GO:0005737">
    <property type="term" value="C:cytoplasm"/>
    <property type="evidence" value="ECO:0007669"/>
    <property type="project" value="TreeGrafter"/>
</dbReference>
<keyword evidence="6" id="KW-0732">Signal</keyword>
<dbReference type="InterPro" id="IPR004134">
    <property type="entry name" value="Peptidase_C1B"/>
</dbReference>
<dbReference type="GO" id="GO:0009636">
    <property type="term" value="P:response to toxic substance"/>
    <property type="evidence" value="ECO:0007669"/>
    <property type="project" value="TreeGrafter"/>
</dbReference>
<evidence type="ECO:0000256" key="4">
    <source>
        <dbReference type="PIRNR" id="PIRNR005700"/>
    </source>
</evidence>
<dbReference type="Pfam" id="PF00112">
    <property type="entry name" value="Peptidase_C1"/>
    <property type="match status" value="1"/>
</dbReference>
<dbReference type="PANTHER" id="PTHR10363:SF2">
    <property type="entry name" value="BLEOMYCIN HYDROLASE"/>
    <property type="match status" value="1"/>
</dbReference>
<dbReference type="AlphaFoldDB" id="A0A4P7VZV6"/>
<evidence type="ECO:0000313" key="8">
    <source>
        <dbReference type="EMBL" id="QCD41114.1"/>
    </source>
</evidence>
<dbReference type="Gene3D" id="3.90.70.10">
    <property type="entry name" value="Cysteine proteinases"/>
    <property type="match status" value="1"/>
</dbReference>
<dbReference type="Proteomes" id="UP000297149">
    <property type="component" value="Chromosome"/>
</dbReference>
<reference evidence="9" key="1">
    <citation type="submission" date="2019-02" db="EMBL/GenBank/DDBJ databases">
        <title>Isolation and identification of novel species under the genus Muribaculum.</title>
        <authorList>
            <person name="Miyake S."/>
            <person name="Ding Y."/>
            <person name="Low A."/>
            <person name="Soh M."/>
            <person name="Seedorf H."/>
        </authorList>
    </citation>
    <scope>NUCLEOTIDE SEQUENCE [LARGE SCALE GENOMIC DNA]</scope>
    <source>
        <strain evidence="9">H5</strain>
    </source>
</reference>
<dbReference type="RefSeq" id="WP_136413706.1">
    <property type="nucleotide sequence ID" value="NZ_CP039396.1"/>
</dbReference>
<feature type="active site" evidence="5">
    <location>
        <position position="55"/>
    </location>
</feature>
<feature type="active site" evidence="5">
    <location>
        <position position="335"/>
    </location>
</feature>
<evidence type="ECO:0000256" key="6">
    <source>
        <dbReference type="SAM" id="SignalP"/>
    </source>
</evidence>
<feature type="domain" description="Peptidase C1A papain C-terminal" evidence="7">
    <location>
        <begin position="34"/>
        <end position="377"/>
    </location>
</feature>